<dbReference type="GO" id="GO:0020037">
    <property type="term" value="F:heme binding"/>
    <property type="evidence" value="ECO:0007669"/>
    <property type="project" value="InterPro"/>
</dbReference>
<dbReference type="InterPro" id="IPR002401">
    <property type="entry name" value="Cyt_P450_E_grp-I"/>
</dbReference>
<dbReference type="Proteomes" id="UP000816034">
    <property type="component" value="Unassembled WGS sequence"/>
</dbReference>
<evidence type="ECO:0000313" key="10">
    <source>
        <dbReference type="EMBL" id="KAG2373368.1"/>
    </source>
</evidence>
<evidence type="ECO:0000256" key="8">
    <source>
        <dbReference type="PIRSR" id="PIRSR602401-1"/>
    </source>
</evidence>
<keyword evidence="11" id="KW-1185">Reference proteome</keyword>
<accession>A0AA88KCK6</accession>
<keyword evidence="4 8" id="KW-0479">Metal-binding</keyword>
<keyword evidence="7 9" id="KW-0503">Monooxygenase</keyword>
<dbReference type="GO" id="GO:0016705">
    <property type="term" value="F:oxidoreductase activity, acting on paired donors, with incorporation or reduction of molecular oxygen"/>
    <property type="evidence" value="ECO:0007669"/>
    <property type="project" value="InterPro"/>
</dbReference>
<evidence type="ECO:0000256" key="6">
    <source>
        <dbReference type="ARBA" id="ARBA00023004"/>
    </source>
</evidence>
<dbReference type="InterPro" id="IPR050479">
    <property type="entry name" value="CYP11_CYP27_families"/>
</dbReference>
<evidence type="ECO:0000256" key="7">
    <source>
        <dbReference type="ARBA" id="ARBA00023033"/>
    </source>
</evidence>
<comment type="caution">
    <text evidence="10">The sequence shown here is derived from an EMBL/GenBank/DDBJ whole genome shotgun (WGS) entry which is preliminary data.</text>
</comment>
<evidence type="ECO:0000256" key="3">
    <source>
        <dbReference type="ARBA" id="ARBA00022617"/>
    </source>
</evidence>
<protein>
    <recommendedName>
        <fullName evidence="12">Cytochrome P450</fullName>
    </recommendedName>
</protein>
<dbReference type="AlphaFoldDB" id="A0AA88KCK6"/>
<comment type="similarity">
    <text evidence="2 9">Belongs to the cytochrome P450 family.</text>
</comment>
<gene>
    <name evidence="10" type="ORF">C9374_012234</name>
</gene>
<dbReference type="PANTHER" id="PTHR24279">
    <property type="entry name" value="CYTOCHROME P450"/>
    <property type="match status" value="1"/>
</dbReference>
<name>A0AA88KCK6_NAELO</name>
<evidence type="ECO:0000256" key="2">
    <source>
        <dbReference type="ARBA" id="ARBA00010617"/>
    </source>
</evidence>
<comment type="cofactor">
    <cofactor evidence="1 8">
        <name>heme</name>
        <dbReference type="ChEBI" id="CHEBI:30413"/>
    </cofactor>
</comment>
<organism evidence="10 11">
    <name type="scientific">Naegleria lovaniensis</name>
    <name type="common">Amoeba</name>
    <dbReference type="NCBI Taxonomy" id="51637"/>
    <lineage>
        <taxon>Eukaryota</taxon>
        <taxon>Discoba</taxon>
        <taxon>Heterolobosea</taxon>
        <taxon>Tetramitia</taxon>
        <taxon>Eutetramitia</taxon>
        <taxon>Vahlkampfiidae</taxon>
        <taxon>Naegleria</taxon>
    </lineage>
</organism>
<reference evidence="10 11" key="1">
    <citation type="journal article" date="2018" name="BMC Genomics">
        <title>The genome of Naegleria lovaniensis, the basis for a comparative approach to unravel pathogenicity factors of the human pathogenic amoeba N. fowleri.</title>
        <authorList>
            <person name="Liechti N."/>
            <person name="Schurch N."/>
            <person name="Bruggmann R."/>
            <person name="Wittwer M."/>
        </authorList>
    </citation>
    <scope>NUCLEOTIDE SEQUENCE [LARGE SCALE GENOMIC DNA]</scope>
    <source>
        <strain evidence="10 11">ATCC 30569</strain>
    </source>
</reference>
<evidence type="ECO:0000256" key="4">
    <source>
        <dbReference type="ARBA" id="ARBA00022723"/>
    </source>
</evidence>
<evidence type="ECO:0000256" key="5">
    <source>
        <dbReference type="ARBA" id="ARBA00023002"/>
    </source>
</evidence>
<evidence type="ECO:0000256" key="9">
    <source>
        <dbReference type="RuleBase" id="RU000461"/>
    </source>
</evidence>
<dbReference type="PRINTS" id="PR00385">
    <property type="entry name" value="P450"/>
</dbReference>
<evidence type="ECO:0000256" key="1">
    <source>
        <dbReference type="ARBA" id="ARBA00001971"/>
    </source>
</evidence>
<dbReference type="PANTHER" id="PTHR24279:SF120">
    <property type="entry name" value="CYTOCHROME P450"/>
    <property type="match status" value="1"/>
</dbReference>
<keyword evidence="6 8" id="KW-0408">Iron</keyword>
<dbReference type="GeneID" id="68104688"/>
<dbReference type="GO" id="GO:0005506">
    <property type="term" value="F:iron ion binding"/>
    <property type="evidence" value="ECO:0007669"/>
    <property type="project" value="InterPro"/>
</dbReference>
<dbReference type="InterPro" id="IPR017972">
    <property type="entry name" value="Cyt_P450_CS"/>
</dbReference>
<sequence>MVRSKTLHGIQNNTKNEPSRVLLINNNQIPTTTWNDQSHSFHTQLISLHPSTSSNTSQCPFHATKSASTMVSSTNSVSLQMDTLKPSVDENLTSETLKHDHSPQPRVKSFEEIPGPKAWPFIGHLLDLLKHKGIPNIYFYELCEQYGDMVRLKIPGENMLIVSHPVIIEELVKKEERREYLKSNRYYKQQHDITLAPIEMTFFEDWQEIRNLYNVAMKPENLEKVSLPQITELNGDFLRTLVKKLKRTDNDDGLKYRLPNAFDVTSLYTFKAVAKTFLGVKVTEELEQQMPWTIYEFVEQAVRATDIALQLDNKPPLYQYIKTSEYKEMEFLMDKIYDGCKLLIKMFEQNPNPKIPRLKELVDQRAVGMEQAHKKSEGVLSAFLNGGVDITSRIMVNQMYRLAHHVEYQDKLFEELKGLFGEPTTEEFESENGLEITWEKYKKMKLVKNFLEETMRLNSFSYMTSGRWAVQDFELNGYLIPKDTRIFIMNYHPSLKDEFVPRAKEFIAERHEKGHPLAPKSMYSSLPFGIGARKCPGSRIASTELHMSLINLVRHFRLTHENPEKFPESSHDQSMLYINSKNHPLYLIPRDHMKPILEKHVK</sequence>
<dbReference type="GO" id="GO:0004497">
    <property type="term" value="F:monooxygenase activity"/>
    <property type="evidence" value="ECO:0007669"/>
    <property type="project" value="UniProtKB-KW"/>
</dbReference>
<dbReference type="Pfam" id="PF00067">
    <property type="entry name" value="p450"/>
    <property type="match status" value="1"/>
</dbReference>
<proteinExistence type="inferred from homology"/>
<keyword evidence="3 8" id="KW-0349">Heme</keyword>
<dbReference type="PRINTS" id="PR00463">
    <property type="entry name" value="EP450I"/>
</dbReference>
<dbReference type="Gene3D" id="1.10.630.10">
    <property type="entry name" value="Cytochrome P450"/>
    <property type="match status" value="1"/>
</dbReference>
<dbReference type="SUPFAM" id="SSF48264">
    <property type="entry name" value="Cytochrome P450"/>
    <property type="match status" value="1"/>
</dbReference>
<dbReference type="RefSeq" id="XP_044542542.1">
    <property type="nucleotide sequence ID" value="XM_044687978.1"/>
</dbReference>
<evidence type="ECO:0008006" key="12">
    <source>
        <dbReference type="Google" id="ProtNLM"/>
    </source>
</evidence>
<dbReference type="EMBL" id="PYSW02000056">
    <property type="protein sequence ID" value="KAG2373368.1"/>
    <property type="molecule type" value="Genomic_DNA"/>
</dbReference>
<dbReference type="InterPro" id="IPR001128">
    <property type="entry name" value="Cyt_P450"/>
</dbReference>
<keyword evidence="5 9" id="KW-0560">Oxidoreductase</keyword>
<feature type="binding site" description="axial binding residue" evidence="8">
    <location>
        <position position="535"/>
    </location>
    <ligand>
        <name>heme</name>
        <dbReference type="ChEBI" id="CHEBI:30413"/>
    </ligand>
    <ligandPart>
        <name>Fe</name>
        <dbReference type="ChEBI" id="CHEBI:18248"/>
    </ligandPart>
</feature>
<dbReference type="PROSITE" id="PS00086">
    <property type="entry name" value="CYTOCHROME_P450"/>
    <property type="match status" value="1"/>
</dbReference>
<evidence type="ECO:0000313" key="11">
    <source>
        <dbReference type="Proteomes" id="UP000816034"/>
    </source>
</evidence>
<dbReference type="InterPro" id="IPR036396">
    <property type="entry name" value="Cyt_P450_sf"/>
</dbReference>